<dbReference type="OrthoDB" id="2747330at2759"/>
<dbReference type="SUPFAM" id="SSF50630">
    <property type="entry name" value="Acid proteases"/>
    <property type="match status" value="1"/>
</dbReference>
<dbReference type="Proteomes" id="UP000009168">
    <property type="component" value="Unassembled WGS sequence"/>
</dbReference>
<dbReference type="KEGG" id="tet:TTHERM_00189600"/>
<dbReference type="PROSITE" id="PS51767">
    <property type="entry name" value="PEPTIDASE_A1"/>
    <property type="match status" value="1"/>
</dbReference>
<feature type="transmembrane region" description="Helical" evidence="9">
    <location>
        <begin position="540"/>
        <end position="560"/>
    </location>
</feature>
<dbReference type="InterPro" id="IPR001461">
    <property type="entry name" value="Aspartic_peptidase_A1"/>
</dbReference>
<organism evidence="12 13">
    <name type="scientific">Tetrahymena thermophila (strain SB210)</name>
    <dbReference type="NCBI Taxonomy" id="312017"/>
    <lineage>
        <taxon>Eukaryota</taxon>
        <taxon>Sar</taxon>
        <taxon>Alveolata</taxon>
        <taxon>Ciliophora</taxon>
        <taxon>Intramacronucleata</taxon>
        <taxon>Oligohymenophorea</taxon>
        <taxon>Hymenostomatida</taxon>
        <taxon>Tetrahymenina</taxon>
        <taxon>Tetrahymenidae</taxon>
        <taxon>Tetrahymena</taxon>
    </lineage>
</organism>
<dbReference type="PROSITE" id="PS00141">
    <property type="entry name" value="ASP_PROTEASE"/>
    <property type="match status" value="1"/>
</dbReference>
<dbReference type="GeneID" id="7834807"/>
<evidence type="ECO:0000256" key="9">
    <source>
        <dbReference type="SAM" id="Phobius"/>
    </source>
</evidence>
<dbReference type="InterPro" id="IPR021109">
    <property type="entry name" value="Peptidase_aspartic_dom_sf"/>
</dbReference>
<dbReference type="GO" id="GO:0012505">
    <property type="term" value="C:endomembrane system"/>
    <property type="evidence" value="ECO:0007669"/>
    <property type="project" value="UniProtKB-SubCell"/>
</dbReference>
<keyword evidence="2 7" id="KW-0645">Protease</keyword>
<dbReference type="InterPro" id="IPR001969">
    <property type="entry name" value="Aspartic_peptidase_AS"/>
</dbReference>
<dbReference type="InParanoid" id="I7MJI4"/>
<dbReference type="GO" id="GO:0006508">
    <property type="term" value="P:proteolysis"/>
    <property type="evidence" value="ECO:0007669"/>
    <property type="project" value="UniProtKB-KW"/>
</dbReference>
<keyword evidence="9" id="KW-0812">Transmembrane</keyword>
<evidence type="ECO:0000259" key="11">
    <source>
        <dbReference type="PROSITE" id="PS51767"/>
    </source>
</evidence>
<evidence type="ECO:0000256" key="10">
    <source>
        <dbReference type="SAM" id="SignalP"/>
    </source>
</evidence>
<evidence type="ECO:0000256" key="2">
    <source>
        <dbReference type="ARBA" id="ARBA00022670"/>
    </source>
</evidence>
<feature type="chain" id="PRO_5003712569" evidence="10">
    <location>
        <begin position="21"/>
        <end position="648"/>
    </location>
</feature>
<evidence type="ECO:0000256" key="7">
    <source>
        <dbReference type="RuleBase" id="RU000454"/>
    </source>
</evidence>
<evidence type="ECO:0000256" key="8">
    <source>
        <dbReference type="SAM" id="MobiDB-lite"/>
    </source>
</evidence>
<dbReference type="STRING" id="312017.I7MJI4"/>
<feature type="active site" evidence="6">
    <location>
        <position position="94"/>
    </location>
</feature>
<feature type="signal peptide" evidence="10">
    <location>
        <begin position="1"/>
        <end position="20"/>
    </location>
</feature>
<keyword evidence="3 10" id="KW-0732">Signal</keyword>
<comment type="subcellular location">
    <subcellularLocation>
        <location evidence="5">Endomembrane system</location>
        <topology evidence="5">Single-pass type I membrane protein</topology>
    </subcellularLocation>
</comment>
<dbReference type="PANTHER" id="PTHR13683">
    <property type="entry name" value="ASPARTYL PROTEASES"/>
    <property type="match status" value="1"/>
</dbReference>
<keyword evidence="9" id="KW-0472">Membrane</keyword>
<keyword evidence="7" id="KW-0064">Aspartyl protease</keyword>
<sequence>MKKAYSIAILVLLFFQCVHLADEGTLEDVQKEIEEDPFVYLDEQGQKQKINNPTDEFYYKRIHTVQLEGSTGETVYWVNLYMGSPPQKQTAIIDTGSSLLAFPCSQCESNCGNHLNKQYNLTQSLTALKMSCGAQFDNFRCQNCNGNQCTWGVSYMEGSSIGGFMAIDYIVFGDEIQDYLNSKNRQNLTEIEDSEYLKYINHEKVQIPFGCTTKETHLFKTQVPDGIIGLAPSSNQYNNPPNIIDRIFSQHKDNDEQLVFSLCLNSLQGGYMSVGGYNHELHIPGSKTKIIKYNKNSNFYDVSVKEVRIEGQFVTNSLPHPILDSGTTLVFGPKSFIDPMIDAINQLCKNNQKYKCGNAKENFNRQIRWLYRKSDEFPTVEDFFNSFPVLEFDFGDNIIEWKAHGYLYIDPDNNNPNLFQFAFETHPSVSKVYLGGPFFKNYDILFDKNKGEVHFTPSSCKLPHVNSVLMNLHSAKIRKTVMDNQYIEDLRKFQNTYNFTNDFFKNETKKDQKDEKNKEDNDQQNKEVQIIDKIKSHEKFFISVIYVLVLLIVIVCICLCRKSSGTDNKDLIPLQSIEVGIHDNSNMQDLPQDKDEQLRSEEDNPYGYKNDPVYNHEQIHQDDEESYKNSPNTAMSDEEKERQKALQE</sequence>
<gene>
    <name evidence="12" type="ORF">TTHERM_00189600</name>
</gene>
<dbReference type="RefSeq" id="XP_001016636.3">
    <property type="nucleotide sequence ID" value="XM_001016636.3"/>
</dbReference>
<evidence type="ECO:0000256" key="1">
    <source>
        <dbReference type="ARBA" id="ARBA00007447"/>
    </source>
</evidence>
<keyword evidence="13" id="KW-1185">Reference proteome</keyword>
<comment type="similarity">
    <text evidence="1 7">Belongs to the peptidase A1 family.</text>
</comment>
<keyword evidence="4 7" id="KW-0378">Hydrolase</keyword>
<feature type="domain" description="Peptidase A1" evidence="11">
    <location>
        <begin position="76"/>
        <end position="456"/>
    </location>
</feature>
<feature type="compositionally biased region" description="Basic and acidic residues" evidence="8">
    <location>
        <begin position="591"/>
        <end position="602"/>
    </location>
</feature>
<dbReference type="InterPro" id="IPR033121">
    <property type="entry name" value="PEPTIDASE_A1"/>
</dbReference>
<evidence type="ECO:0000256" key="6">
    <source>
        <dbReference type="PIRSR" id="PIRSR601461-1"/>
    </source>
</evidence>
<feature type="active site" evidence="6">
    <location>
        <position position="324"/>
    </location>
</feature>
<feature type="compositionally biased region" description="Basic and acidic residues" evidence="8">
    <location>
        <begin position="637"/>
        <end position="648"/>
    </location>
</feature>
<protein>
    <submittedName>
        <fullName evidence="12">Eukaryotic aspartyl protease</fullName>
    </submittedName>
</protein>
<dbReference type="Gene3D" id="2.40.70.10">
    <property type="entry name" value="Acid Proteases"/>
    <property type="match status" value="2"/>
</dbReference>
<evidence type="ECO:0000313" key="13">
    <source>
        <dbReference type="Proteomes" id="UP000009168"/>
    </source>
</evidence>
<name>I7MJI4_TETTS</name>
<accession>I7MJI4</accession>
<feature type="region of interest" description="Disordered" evidence="8">
    <location>
        <begin position="583"/>
        <end position="648"/>
    </location>
</feature>
<evidence type="ECO:0000256" key="3">
    <source>
        <dbReference type="ARBA" id="ARBA00022729"/>
    </source>
</evidence>
<dbReference type="PRINTS" id="PR00792">
    <property type="entry name" value="PEPSIN"/>
</dbReference>
<evidence type="ECO:0000256" key="4">
    <source>
        <dbReference type="ARBA" id="ARBA00022801"/>
    </source>
</evidence>
<dbReference type="Pfam" id="PF00026">
    <property type="entry name" value="Asp"/>
    <property type="match status" value="2"/>
</dbReference>
<proteinExistence type="inferred from homology"/>
<dbReference type="GO" id="GO:0004190">
    <property type="term" value="F:aspartic-type endopeptidase activity"/>
    <property type="evidence" value="ECO:0007669"/>
    <property type="project" value="UniProtKB-KW"/>
</dbReference>
<dbReference type="AlphaFoldDB" id="I7MJI4"/>
<dbReference type="PANTHER" id="PTHR13683:SF375">
    <property type="entry name" value="PEPTIDASE A1 DOMAIN-CONTAINING PROTEIN"/>
    <property type="match status" value="1"/>
</dbReference>
<dbReference type="EMBL" id="GG662693">
    <property type="protein sequence ID" value="EAR96391.3"/>
    <property type="molecule type" value="Genomic_DNA"/>
</dbReference>
<evidence type="ECO:0000256" key="5">
    <source>
        <dbReference type="ARBA" id="ARBA00046288"/>
    </source>
</evidence>
<keyword evidence="9" id="KW-1133">Transmembrane helix</keyword>
<reference evidence="13" key="1">
    <citation type="journal article" date="2006" name="PLoS Biol.">
        <title>Macronuclear genome sequence of the ciliate Tetrahymena thermophila, a model eukaryote.</title>
        <authorList>
            <person name="Eisen J.A."/>
            <person name="Coyne R.S."/>
            <person name="Wu M."/>
            <person name="Wu D."/>
            <person name="Thiagarajan M."/>
            <person name="Wortman J.R."/>
            <person name="Badger J.H."/>
            <person name="Ren Q."/>
            <person name="Amedeo P."/>
            <person name="Jones K.M."/>
            <person name="Tallon L.J."/>
            <person name="Delcher A.L."/>
            <person name="Salzberg S.L."/>
            <person name="Silva J.C."/>
            <person name="Haas B.J."/>
            <person name="Majoros W.H."/>
            <person name="Farzad M."/>
            <person name="Carlton J.M."/>
            <person name="Smith R.K. Jr."/>
            <person name="Garg J."/>
            <person name="Pearlman R.E."/>
            <person name="Karrer K.M."/>
            <person name="Sun L."/>
            <person name="Manning G."/>
            <person name="Elde N.C."/>
            <person name="Turkewitz A.P."/>
            <person name="Asai D.J."/>
            <person name="Wilkes D.E."/>
            <person name="Wang Y."/>
            <person name="Cai H."/>
            <person name="Collins K."/>
            <person name="Stewart B.A."/>
            <person name="Lee S.R."/>
            <person name="Wilamowska K."/>
            <person name="Weinberg Z."/>
            <person name="Ruzzo W.L."/>
            <person name="Wloga D."/>
            <person name="Gaertig J."/>
            <person name="Frankel J."/>
            <person name="Tsao C.-C."/>
            <person name="Gorovsky M.A."/>
            <person name="Keeling P.J."/>
            <person name="Waller R.F."/>
            <person name="Patron N.J."/>
            <person name="Cherry J.M."/>
            <person name="Stover N.A."/>
            <person name="Krieger C.J."/>
            <person name="del Toro C."/>
            <person name="Ryder H.F."/>
            <person name="Williamson S.C."/>
            <person name="Barbeau R.A."/>
            <person name="Hamilton E.P."/>
            <person name="Orias E."/>
        </authorList>
    </citation>
    <scope>NUCLEOTIDE SEQUENCE [LARGE SCALE GENOMIC DNA]</scope>
    <source>
        <strain evidence="13">SB210</strain>
    </source>
</reference>
<evidence type="ECO:0000313" key="12">
    <source>
        <dbReference type="EMBL" id="EAR96391.3"/>
    </source>
</evidence>
<dbReference type="MEROPS" id="A01.075"/>